<organism evidence="13 14">
    <name type="scientific">Proteiniclasticum sediminis</name>
    <dbReference type="NCBI Taxonomy" id="2804028"/>
    <lineage>
        <taxon>Bacteria</taxon>
        <taxon>Bacillati</taxon>
        <taxon>Bacillota</taxon>
        <taxon>Clostridia</taxon>
        <taxon>Eubacteriales</taxon>
        <taxon>Clostridiaceae</taxon>
        <taxon>Proteiniclasticum</taxon>
    </lineage>
</organism>
<dbReference type="SFLD" id="SFLDG01017">
    <property type="entry name" value="Polyprenyl_Transferase_Like"/>
    <property type="match status" value="1"/>
</dbReference>
<protein>
    <recommendedName>
        <fullName evidence="4">Farnesyl diphosphate synthase</fullName>
        <ecNumber evidence="3">2.5.1.10</ecNumber>
    </recommendedName>
    <alternativeName>
        <fullName evidence="10">(2E,6E)-farnesyl diphosphate synthase</fullName>
    </alternativeName>
    <alternativeName>
        <fullName evidence="9">Geranyltranstransferase</fullName>
    </alternativeName>
</protein>
<comment type="catalytic activity">
    <reaction evidence="11">
        <text>isopentenyl diphosphate + (2E)-geranyl diphosphate = (2E,6E)-farnesyl diphosphate + diphosphate</text>
        <dbReference type="Rhea" id="RHEA:19361"/>
        <dbReference type="ChEBI" id="CHEBI:33019"/>
        <dbReference type="ChEBI" id="CHEBI:58057"/>
        <dbReference type="ChEBI" id="CHEBI:128769"/>
        <dbReference type="ChEBI" id="CHEBI:175763"/>
        <dbReference type="EC" id="2.5.1.10"/>
    </reaction>
</comment>
<dbReference type="SFLD" id="SFLDS00005">
    <property type="entry name" value="Isoprenoid_Synthase_Type_I"/>
    <property type="match status" value="1"/>
</dbReference>
<evidence type="ECO:0000256" key="11">
    <source>
        <dbReference type="ARBA" id="ARBA00049399"/>
    </source>
</evidence>
<evidence type="ECO:0000256" key="2">
    <source>
        <dbReference type="ARBA" id="ARBA00006706"/>
    </source>
</evidence>
<dbReference type="PANTHER" id="PTHR43281:SF1">
    <property type="entry name" value="FARNESYL DIPHOSPHATE SYNTHASE"/>
    <property type="match status" value="1"/>
</dbReference>
<dbReference type="NCBIfam" id="NF045485">
    <property type="entry name" value="FPPsyn"/>
    <property type="match status" value="1"/>
</dbReference>
<evidence type="ECO:0000256" key="5">
    <source>
        <dbReference type="ARBA" id="ARBA00022679"/>
    </source>
</evidence>
<dbReference type="CDD" id="cd00685">
    <property type="entry name" value="Trans_IPPS_HT"/>
    <property type="match status" value="1"/>
</dbReference>
<evidence type="ECO:0000256" key="7">
    <source>
        <dbReference type="ARBA" id="ARBA00022842"/>
    </source>
</evidence>
<keyword evidence="14" id="KW-1185">Reference proteome</keyword>
<comment type="caution">
    <text evidence="13">The sequence shown here is derived from an EMBL/GenBank/DDBJ whole genome shotgun (WGS) entry which is preliminary data.</text>
</comment>
<dbReference type="FunFam" id="1.10.600.10:FF:000001">
    <property type="entry name" value="Geranylgeranyl diphosphate synthase"/>
    <property type="match status" value="1"/>
</dbReference>
<dbReference type="InterPro" id="IPR000092">
    <property type="entry name" value="Polyprenyl_synt"/>
</dbReference>
<dbReference type="EC" id="2.5.1.10" evidence="3"/>
<sequence>MLKEMKTIIDGAILNYFQNLPDNRIHEAMAYSMNLGGKRLRPALALVMAKIYDEDPEEILPMALALEMIHTYSLIHDDLPAMDNDDLRRGKPTSHKVFGEALAILAGDALLNEAMNVLLETYAAKGPRGAAAALHISRSAGREGMILGQVMDLEHETRRASYEELMACHREKTGKLIAAAITAPAIYFGADPEETAKFQAFGLKLGLAFQIQDDILDKTATAEVLGKSIGKDEKSGKTTYVELFGIEKSKEMAREATLECLDILAGIPRDTQILADLAKTLMERSY</sequence>
<comment type="similarity">
    <text evidence="2 12">Belongs to the FPP/GGPP synthase family.</text>
</comment>
<dbReference type="RefSeq" id="WP_211799462.1">
    <property type="nucleotide sequence ID" value="NZ_JAGSCS010000001.1"/>
</dbReference>
<dbReference type="PANTHER" id="PTHR43281">
    <property type="entry name" value="FARNESYL DIPHOSPHATE SYNTHASE"/>
    <property type="match status" value="1"/>
</dbReference>
<gene>
    <name evidence="13" type="ORF">KCG48_01230</name>
</gene>
<evidence type="ECO:0000256" key="4">
    <source>
        <dbReference type="ARBA" id="ARBA00015100"/>
    </source>
</evidence>
<dbReference type="InterPro" id="IPR008949">
    <property type="entry name" value="Isoprenoid_synthase_dom_sf"/>
</dbReference>
<dbReference type="PROSITE" id="PS00444">
    <property type="entry name" value="POLYPRENYL_SYNTHASE_2"/>
    <property type="match status" value="1"/>
</dbReference>
<evidence type="ECO:0000256" key="10">
    <source>
        <dbReference type="ARBA" id="ARBA00032873"/>
    </source>
</evidence>
<dbReference type="GO" id="GO:0046872">
    <property type="term" value="F:metal ion binding"/>
    <property type="evidence" value="ECO:0007669"/>
    <property type="project" value="UniProtKB-KW"/>
</dbReference>
<comment type="cofactor">
    <cofactor evidence="1">
        <name>Mg(2+)</name>
        <dbReference type="ChEBI" id="CHEBI:18420"/>
    </cofactor>
</comment>
<dbReference type="SUPFAM" id="SSF48576">
    <property type="entry name" value="Terpenoid synthases"/>
    <property type="match status" value="1"/>
</dbReference>
<accession>A0A941CPD5</accession>
<evidence type="ECO:0000313" key="13">
    <source>
        <dbReference type="EMBL" id="MBR0574953.1"/>
    </source>
</evidence>
<evidence type="ECO:0000256" key="12">
    <source>
        <dbReference type="RuleBase" id="RU004466"/>
    </source>
</evidence>
<evidence type="ECO:0000256" key="6">
    <source>
        <dbReference type="ARBA" id="ARBA00022723"/>
    </source>
</evidence>
<name>A0A941CPD5_9CLOT</name>
<dbReference type="GO" id="GO:0005737">
    <property type="term" value="C:cytoplasm"/>
    <property type="evidence" value="ECO:0007669"/>
    <property type="project" value="UniProtKB-ARBA"/>
</dbReference>
<dbReference type="InterPro" id="IPR053378">
    <property type="entry name" value="Prenyl_diphosphate_synthase"/>
</dbReference>
<keyword evidence="6" id="KW-0479">Metal-binding</keyword>
<keyword evidence="8" id="KW-0414">Isoprene biosynthesis</keyword>
<keyword evidence="7" id="KW-0460">Magnesium</keyword>
<dbReference type="Proteomes" id="UP000675379">
    <property type="component" value="Unassembled WGS sequence"/>
</dbReference>
<dbReference type="GO" id="GO:0004337">
    <property type="term" value="F:(2E,6E)-farnesyl diphosphate synthase activity"/>
    <property type="evidence" value="ECO:0007669"/>
    <property type="project" value="UniProtKB-EC"/>
</dbReference>
<evidence type="ECO:0000256" key="9">
    <source>
        <dbReference type="ARBA" id="ARBA00032380"/>
    </source>
</evidence>
<dbReference type="GO" id="GO:0016114">
    <property type="term" value="P:terpenoid biosynthetic process"/>
    <property type="evidence" value="ECO:0007669"/>
    <property type="project" value="UniProtKB-ARBA"/>
</dbReference>
<dbReference type="Gene3D" id="1.10.600.10">
    <property type="entry name" value="Farnesyl Diphosphate Synthase"/>
    <property type="match status" value="1"/>
</dbReference>
<evidence type="ECO:0000256" key="8">
    <source>
        <dbReference type="ARBA" id="ARBA00023229"/>
    </source>
</evidence>
<dbReference type="InterPro" id="IPR033749">
    <property type="entry name" value="Polyprenyl_synt_CS"/>
</dbReference>
<dbReference type="AlphaFoldDB" id="A0A941CPD5"/>
<evidence type="ECO:0000313" key="14">
    <source>
        <dbReference type="Proteomes" id="UP000675379"/>
    </source>
</evidence>
<reference evidence="13" key="1">
    <citation type="submission" date="2021-04" db="EMBL/GenBank/DDBJ databases">
        <title>Proteiniclasticum sedimins sp. nov., an obligate anaerobic bacterium isolated from anaerobic sludge.</title>
        <authorList>
            <person name="Liu J."/>
        </authorList>
    </citation>
    <scope>NUCLEOTIDE SEQUENCE</scope>
    <source>
        <strain evidence="13">BAD-10</strain>
    </source>
</reference>
<keyword evidence="5 12" id="KW-0808">Transferase</keyword>
<evidence type="ECO:0000256" key="1">
    <source>
        <dbReference type="ARBA" id="ARBA00001946"/>
    </source>
</evidence>
<dbReference type="EMBL" id="JAGSCS010000001">
    <property type="protein sequence ID" value="MBR0574953.1"/>
    <property type="molecule type" value="Genomic_DNA"/>
</dbReference>
<evidence type="ECO:0000256" key="3">
    <source>
        <dbReference type="ARBA" id="ARBA00012439"/>
    </source>
</evidence>
<proteinExistence type="inferred from homology"/>
<dbReference type="Pfam" id="PF00348">
    <property type="entry name" value="polyprenyl_synt"/>
    <property type="match status" value="1"/>
</dbReference>
<dbReference type="PROSITE" id="PS00723">
    <property type="entry name" value="POLYPRENYL_SYNTHASE_1"/>
    <property type="match status" value="1"/>
</dbReference>